<keyword evidence="3" id="KW-1185">Reference proteome</keyword>
<evidence type="ECO:0000256" key="1">
    <source>
        <dbReference type="SAM" id="SignalP"/>
    </source>
</evidence>
<gene>
    <name evidence="2" type="ORF">E2C01_077004</name>
</gene>
<evidence type="ECO:0000313" key="2">
    <source>
        <dbReference type="EMBL" id="MPC82345.1"/>
    </source>
</evidence>
<protein>
    <submittedName>
        <fullName evidence="2">Uncharacterized protein</fullName>
    </submittedName>
</protein>
<feature type="chain" id="PRO_5023008249" evidence="1">
    <location>
        <begin position="23"/>
        <end position="77"/>
    </location>
</feature>
<reference evidence="2 3" key="1">
    <citation type="submission" date="2019-05" db="EMBL/GenBank/DDBJ databases">
        <title>Another draft genome of Portunus trituberculatus and its Hox gene families provides insights of decapod evolution.</title>
        <authorList>
            <person name="Jeong J.-H."/>
            <person name="Song I."/>
            <person name="Kim S."/>
            <person name="Choi T."/>
            <person name="Kim D."/>
            <person name="Ryu S."/>
            <person name="Kim W."/>
        </authorList>
    </citation>
    <scope>NUCLEOTIDE SEQUENCE [LARGE SCALE GENOMIC DNA]</scope>
    <source>
        <tissue evidence="2">Muscle</tissue>
    </source>
</reference>
<feature type="signal peptide" evidence="1">
    <location>
        <begin position="1"/>
        <end position="22"/>
    </location>
</feature>
<sequence>MKQLPACLSACLLSTYLPICLPTHPLQYSCDPETSVALNTIRLLSGRDIRIQFCSSAQLPTDSISRGFQGGPVTRSG</sequence>
<name>A0A5B7IJ49_PORTR</name>
<comment type="caution">
    <text evidence="2">The sequence shown here is derived from an EMBL/GenBank/DDBJ whole genome shotgun (WGS) entry which is preliminary data.</text>
</comment>
<accession>A0A5B7IJ49</accession>
<dbReference type="AlphaFoldDB" id="A0A5B7IJ49"/>
<dbReference type="Proteomes" id="UP000324222">
    <property type="component" value="Unassembled WGS sequence"/>
</dbReference>
<organism evidence="2 3">
    <name type="scientific">Portunus trituberculatus</name>
    <name type="common">Swimming crab</name>
    <name type="synonym">Neptunus trituberculatus</name>
    <dbReference type="NCBI Taxonomy" id="210409"/>
    <lineage>
        <taxon>Eukaryota</taxon>
        <taxon>Metazoa</taxon>
        <taxon>Ecdysozoa</taxon>
        <taxon>Arthropoda</taxon>
        <taxon>Crustacea</taxon>
        <taxon>Multicrustacea</taxon>
        <taxon>Malacostraca</taxon>
        <taxon>Eumalacostraca</taxon>
        <taxon>Eucarida</taxon>
        <taxon>Decapoda</taxon>
        <taxon>Pleocyemata</taxon>
        <taxon>Brachyura</taxon>
        <taxon>Eubrachyura</taxon>
        <taxon>Portunoidea</taxon>
        <taxon>Portunidae</taxon>
        <taxon>Portuninae</taxon>
        <taxon>Portunus</taxon>
    </lineage>
</organism>
<keyword evidence="1" id="KW-0732">Signal</keyword>
<proteinExistence type="predicted"/>
<dbReference type="EMBL" id="VSRR010059480">
    <property type="protein sequence ID" value="MPC82345.1"/>
    <property type="molecule type" value="Genomic_DNA"/>
</dbReference>
<evidence type="ECO:0000313" key="3">
    <source>
        <dbReference type="Proteomes" id="UP000324222"/>
    </source>
</evidence>